<comment type="caution">
    <text evidence="1">The sequence shown here is derived from an EMBL/GenBank/DDBJ whole genome shotgun (WGS) entry which is preliminary data.</text>
</comment>
<dbReference type="EMBL" id="WOCE01000008">
    <property type="protein sequence ID" value="KAE9608508.1"/>
    <property type="molecule type" value="Genomic_DNA"/>
</dbReference>
<name>A0A6A4Q3S7_LUPAL</name>
<evidence type="ECO:0000313" key="2">
    <source>
        <dbReference type="Proteomes" id="UP000447434"/>
    </source>
</evidence>
<gene>
    <name evidence="1" type="ORF">Lalb_Chr08g0236481</name>
</gene>
<sequence>MCTSRIKFHTACGRSISISNYALQRARSLLGEPHLGDFFDGGDVSDSIFSLK</sequence>
<dbReference type="InterPro" id="IPR002093">
    <property type="entry name" value="BRCA2_repeat"/>
</dbReference>
<proteinExistence type="predicted"/>
<reference evidence="2" key="1">
    <citation type="journal article" date="2020" name="Nat. Commun.">
        <title>Genome sequence of the cluster root forming white lupin.</title>
        <authorList>
            <person name="Hufnagel B."/>
            <person name="Marques A."/>
            <person name="Soriano A."/>
            <person name="Marques L."/>
            <person name="Divol F."/>
            <person name="Doumas P."/>
            <person name="Sallet E."/>
            <person name="Mancinotti D."/>
            <person name="Carrere S."/>
            <person name="Marande W."/>
            <person name="Arribat S."/>
            <person name="Keller J."/>
            <person name="Huneau C."/>
            <person name="Blein T."/>
            <person name="Aime D."/>
            <person name="Laguerre M."/>
            <person name="Taylor J."/>
            <person name="Schubert V."/>
            <person name="Nelson M."/>
            <person name="Geu-Flores F."/>
            <person name="Crespi M."/>
            <person name="Gallardo-Guerrero K."/>
            <person name="Delaux P.-M."/>
            <person name="Salse J."/>
            <person name="Berges H."/>
            <person name="Guyot R."/>
            <person name="Gouzy J."/>
            <person name="Peret B."/>
        </authorList>
    </citation>
    <scope>NUCLEOTIDE SEQUENCE [LARGE SCALE GENOMIC DNA]</scope>
    <source>
        <strain evidence="2">cv. Amiga</strain>
    </source>
</reference>
<dbReference type="PROSITE" id="PS50138">
    <property type="entry name" value="BRCA2_REPEAT"/>
    <property type="match status" value="1"/>
</dbReference>
<protein>
    <submittedName>
        <fullName evidence="1">Uncharacterized protein</fullName>
    </submittedName>
</protein>
<accession>A0A6A4Q3S7</accession>
<organism evidence="1 2">
    <name type="scientific">Lupinus albus</name>
    <name type="common">White lupine</name>
    <name type="synonym">Lupinus termis</name>
    <dbReference type="NCBI Taxonomy" id="3870"/>
    <lineage>
        <taxon>Eukaryota</taxon>
        <taxon>Viridiplantae</taxon>
        <taxon>Streptophyta</taxon>
        <taxon>Embryophyta</taxon>
        <taxon>Tracheophyta</taxon>
        <taxon>Spermatophyta</taxon>
        <taxon>Magnoliopsida</taxon>
        <taxon>eudicotyledons</taxon>
        <taxon>Gunneridae</taxon>
        <taxon>Pentapetalae</taxon>
        <taxon>rosids</taxon>
        <taxon>fabids</taxon>
        <taxon>Fabales</taxon>
        <taxon>Fabaceae</taxon>
        <taxon>Papilionoideae</taxon>
        <taxon>50 kb inversion clade</taxon>
        <taxon>genistoids sensu lato</taxon>
        <taxon>core genistoids</taxon>
        <taxon>Genisteae</taxon>
        <taxon>Lupinus</taxon>
    </lineage>
</organism>
<dbReference type="Pfam" id="PF00634">
    <property type="entry name" value="BRCA2"/>
    <property type="match status" value="1"/>
</dbReference>
<keyword evidence="2" id="KW-1185">Reference proteome</keyword>
<dbReference type="Proteomes" id="UP000447434">
    <property type="component" value="Chromosome 8"/>
</dbReference>
<evidence type="ECO:0000313" key="1">
    <source>
        <dbReference type="EMBL" id="KAE9608508.1"/>
    </source>
</evidence>
<dbReference type="AlphaFoldDB" id="A0A6A4Q3S7"/>